<evidence type="ECO:0008006" key="4">
    <source>
        <dbReference type="Google" id="ProtNLM"/>
    </source>
</evidence>
<dbReference type="AlphaFoldDB" id="A0AAJ0CG79"/>
<proteinExistence type="predicted"/>
<feature type="signal peptide" evidence="1">
    <location>
        <begin position="1"/>
        <end position="16"/>
    </location>
</feature>
<keyword evidence="1" id="KW-0732">Signal</keyword>
<protein>
    <recommendedName>
        <fullName evidence="4">Secreted protein</fullName>
    </recommendedName>
</protein>
<dbReference type="Proteomes" id="UP001251528">
    <property type="component" value="Unassembled WGS sequence"/>
</dbReference>
<evidence type="ECO:0000313" key="3">
    <source>
        <dbReference type="Proteomes" id="UP001251528"/>
    </source>
</evidence>
<comment type="caution">
    <text evidence="2">The sequence shown here is derived from an EMBL/GenBank/DDBJ whole genome shotgun (WGS) entry which is preliminary data.</text>
</comment>
<gene>
    <name evidence="2" type="ORF">QQS21_011006</name>
</gene>
<feature type="chain" id="PRO_5042503496" description="Secreted protein" evidence="1">
    <location>
        <begin position="17"/>
        <end position="166"/>
    </location>
</feature>
<keyword evidence="3" id="KW-1185">Reference proteome</keyword>
<accession>A0AAJ0CG79</accession>
<dbReference type="EMBL" id="JASWJB010000347">
    <property type="protein sequence ID" value="KAK2591288.1"/>
    <property type="molecule type" value="Genomic_DNA"/>
</dbReference>
<organism evidence="2 3">
    <name type="scientific">Conoideocrella luteorostrata</name>
    <dbReference type="NCBI Taxonomy" id="1105319"/>
    <lineage>
        <taxon>Eukaryota</taxon>
        <taxon>Fungi</taxon>
        <taxon>Dikarya</taxon>
        <taxon>Ascomycota</taxon>
        <taxon>Pezizomycotina</taxon>
        <taxon>Sordariomycetes</taxon>
        <taxon>Hypocreomycetidae</taxon>
        <taxon>Hypocreales</taxon>
        <taxon>Clavicipitaceae</taxon>
        <taxon>Conoideocrella</taxon>
    </lineage>
</organism>
<reference evidence="2" key="1">
    <citation type="submission" date="2023-06" db="EMBL/GenBank/DDBJ databases">
        <title>Conoideocrella luteorostrata (Hypocreales: Clavicipitaceae), a potential biocontrol fungus for elongate hemlock scale in United States Christmas tree production areas.</title>
        <authorList>
            <person name="Barrett H."/>
            <person name="Lovett B."/>
            <person name="Macias A.M."/>
            <person name="Stajich J.E."/>
            <person name="Kasson M.T."/>
        </authorList>
    </citation>
    <scope>NUCLEOTIDE SEQUENCE</scope>
    <source>
        <strain evidence="2">ARSEF 14590</strain>
    </source>
</reference>
<evidence type="ECO:0000313" key="2">
    <source>
        <dbReference type="EMBL" id="KAK2591288.1"/>
    </source>
</evidence>
<evidence type="ECO:0000256" key="1">
    <source>
        <dbReference type="SAM" id="SignalP"/>
    </source>
</evidence>
<name>A0AAJ0CG79_9HYPO</name>
<sequence>MKPAGVVILLSAVASAIKVSPDEERDWQSCADQLLNTFDEGDDGAKAACNVWECLHTQASRHNRLGILATASNLLTPICTIAKLNPFPSRSAPKTTKAEDKAFQGCFNTMMDSFDAGHDGARPACDMWNCLHVQANTFNRGGILAPLSHVLDPVCIVKNLGPLGEL</sequence>